<dbReference type="STRING" id="1116229.S3DDJ5"/>
<dbReference type="HOGENOM" id="CLU_017706_0_0_1"/>
<evidence type="ECO:0000313" key="4">
    <source>
        <dbReference type="EMBL" id="EPE24728.1"/>
    </source>
</evidence>
<dbReference type="EMBL" id="KE145373">
    <property type="protein sequence ID" value="EPE24728.1"/>
    <property type="molecule type" value="Genomic_DNA"/>
</dbReference>
<keyword evidence="5" id="KW-1185">Reference proteome</keyword>
<dbReference type="eggNOG" id="KOG2997">
    <property type="taxonomic scope" value="Eukaryota"/>
</dbReference>
<organism evidence="4 5">
    <name type="scientific">Glarea lozoyensis (strain ATCC 20868 / MF5171)</name>
    <dbReference type="NCBI Taxonomy" id="1116229"/>
    <lineage>
        <taxon>Eukaryota</taxon>
        <taxon>Fungi</taxon>
        <taxon>Dikarya</taxon>
        <taxon>Ascomycota</taxon>
        <taxon>Pezizomycotina</taxon>
        <taxon>Leotiomycetes</taxon>
        <taxon>Helotiales</taxon>
        <taxon>Helotiaceae</taxon>
        <taxon>Glarea</taxon>
    </lineage>
</organism>
<accession>S3DDJ5</accession>
<feature type="domain" description="F-box" evidence="3">
    <location>
        <begin position="203"/>
        <end position="253"/>
    </location>
</feature>
<dbReference type="InterPro" id="IPR045464">
    <property type="entry name" value="Hrt3/FBXO9_C"/>
</dbReference>
<sequence length="518" mass="58060">MSETNSELESFRQKWREEVSARAQGSTKPSSQATSSRSASKGFRQTSKIHVPSATRLSKIGDEDEDEEIPTDRTGNARRQSNGEMGEASSLGGAEPQSALEHYEKAVERENEGSLGDSLNLYRKAFRMDDAVDKKYKNKHFPPSSFISKRTDTNPSNASPTVPNTAHHSLDGQPQTLKQLIAEYAGASIEPAPPEIEGTPAPPCPVSSLPDEILVHIFTDVAIVDVAAFVRLAQVCKKMAYLALTEEQIWKRVCLGNEVGFGGMHYQWQREVLGGPLESETPELQLEPELPELQDLTINNVTVDADLAPVELPLTPISREQITETLLISAYRSSWQYMFRNRPRIRFNGCYISTVNYIRPGQASSSQLTWQSPVHIVTYYRYLRFFRDGTVISLLSTDEPADVVHQLTKELQDAHPAAVGQHPVKKGRWRLSNSNDDPDADLKDAERDVFVETEGATEKYMYRMQLSLRNAGKGSRNKKLVWQGYWNYNMLTDDTGVFTLRNDKAFFFSRVKSYGAGA</sequence>
<feature type="compositionally biased region" description="Polar residues" evidence="2">
    <location>
        <begin position="145"/>
        <end position="170"/>
    </location>
</feature>
<feature type="compositionally biased region" description="Basic and acidic residues" evidence="2">
    <location>
        <begin position="101"/>
        <end position="112"/>
    </location>
</feature>
<dbReference type="Pfam" id="PF12937">
    <property type="entry name" value="F-box-like"/>
    <property type="match status" value="1"/>
</dbReference>
<dbReference type="GeneID" id="19467629"/>
<dbReference type="RefSeq" id="XP_008088816.1">
    <property type="nucleotide sequence ID" value="XM_008090625.1"/>
</dbReference>
<gene>
    <name evidence="4" type="ORF">GLAREA_08581</name>
</gene>
<name>S3DDJ5_GLAL2</name>
<feature type="compositionally biased region" description="Polar residues" evidence="2">
    <location>
        <begin position="73"/>
        <end position="83"/>
    </location>
</feature>
<dbReference type="InterPro" id="IPR001810">
    <property type="entry name" value="F-box_dom"/>
</dbReference>
<evidence type="ECO:0000313" key="5">
    <source>
        <dbReference type="Proteomes" id="UP000016922"/>
    </source>
</evidence>
<dbReference type="SUPFAM" id="SSF81383">
    <property type="entry name" value="F-box domain"/>
    <property type="match status" value="1"/>
</dbReference>
<proteinExistence type="predicted"/>
<evidence type="ECO:0000256" key="2">
    <source>
        <dbReference type="SAM" id="MobiDB-lite"/>
    </source>
</evidence>
<dbReference type="PANTHER" id="PTHR12874:SF9">
    <property type="entry name" value="F-BOX ONLY PROTEIN 48"/>
    <property type="match status" value="1"/>
</dbReference>
<dbReference type="GO" id="GO:0031146">
    <property type="term" value="P:SCF-dependent proteasomal ubiquitin-dependent protein catabolic process"/>
    <property type="evidence" value="ECO:0007669"/>
    <property type="project" value="TreeGrafter"/>
</dbReference>
<dbReference type="GO" id="GO:0019005">
    <property type="term" value="C:SCF ubiquitin ligase complex"/>
    <property type="evidence" value="ECO:0007669"/>
    <property type="project" value="TreeGrafter"/>
</dbReference>
<dbReference type="OMA" id="SWSQVFQ"/>
<dbReference type="GO" id="GO:0005737">
    <property type="term" value="C:cytoplasm"/>
    <property type="evidence" value="ECO:0007669"/>
    <property type="project" value="TreeGrafter"/>
</dbReference>
<feature type="compositionally biased region" description="Low complexity" evidence="2">
    <location>
        <begin position="26"/>
        <end position="41"/>
    </location>
</feature>
<dbReference type="KEGG" id="glz:GLAREA_08581"/>
<feature type="region of interest" description="Disordered" evidence="2">
    <location>
        <begin position="1"/>
        <end position="114"/>
    </location>
</feature>
<dbReference type="Pfam" id="PF19270">
    <property type="entry name" value="FBO_C"/>
    <property type="match status" value="1"/>
</dbReference>
<dbReference type="PROSITE" id="PS50181">
    <property type="entry name" value="FBOX"/>
    <property type="match status" value="1"/>
</dbReference>
<dbReference type="InterPro" id="IPR036047">
    <property type="entry name" value="F-box-like_dom_sf"/>
</dbReference>
<feature type="region of interest" description="Disordered" evidence="2">
    <location>
        <begin position="140"/>
        <end position="170"/>
    </location>
</feature>
<dbReference type="Gene3D" id="1.20.1280.50">
    <property type="match status" value="1"/>
</dbReference>
<protein>
    <submittedName>
        <fullName evidence="4">F-box</fullName>
    </submittedName>
</protein>
<dbReference type="PANTHER" id="PTHR12874">
    <property type="entry name" value="F-BOX ONLY PROTEIN 48-RELATED"/>
    <property type="match status" value="1"/>
</dbReference>
<reference evidence="4 5" key="1">
    <citation type="journal article" date="2013" name="BMC Genomics">
        <title>Genomics-driven discovery of the pneumocandin biosynthetic gene cluster in the fungus Glarea lozoyensis.</title>
        <authorList>
            <person name="Chen L."/>
            <person name="Yue Q."/>
            <person name="Zhang X."/>
            <person name="Xiang M."/>
            <person name="Wang C."/>
            <person name="Li S."/>
            <person name="Che Y."/>
            <person name="Ortiz-Lopez F.J."/>
            <person name="Bills G.F."/>
            <person name="Liu X."/>
            <person name="An Z."/>
        </authorList>
    </citation>
    <scope>NUCLEOTIDE SEQUENCE [LARGE SCALE GENOMIC DNA]</scope>
    <source>
        <strain evidence="5">ATCC 20868 / MF5171</strain>
    </source>
</reference>
<evidence type="ECO:0000259" key="3">
    <source>
        <dbReference type="PROSITE" id="PS50181"/>
    </source>
</evidence>
<dbReference type="Proteomes" id="UP000016922">
    <property type="component" value="Unassembled WGS sequence"/>
</dbReference>
<dbReference type="OrthoDB" id="2117972at2759"/>
<feature type="compositionally biased region" description="Basic and acidic residues" evidence="2">
    <location>
        <begin position="9"/>
        <end position="20"/>
    </location>
</feature>
<dbReference type="AlphaFoldDB" id="S3DDJ5"/>
<evidence type="ECO:0000256" key="1">
    <source>
        <dbReference type="ARBA" id="ARBA00022786"/>
    </source>
</evidence>
<keyword evidence="1" id="KW-0833">Ubl conjugation pathway</keyword>